<evidence type="ECO:0000256" key="7">
    <source>
        <dbReference type="ARBA" id="ARBA00022475"/>
    </source>
</evidence>
<organism evidence="44 45">
    <name type="scientific">Phocoena sinus</name>
    <name type="common">Vaquita</name>
    <dbReference type="NCBI Taxonomy" id="42100"/>
    <lineage>
        <taxon>Eukaryota</taxon>
        <taxon>Metazoa</taxon>
        <taxon>Chordata</taxon>
        <taxon>Craniata</taxon>
        <taxon>Vertebrata</taxon>
        <taxon>Euteleostomi</taxon>
        <taxon>Mammalia</taxon>
        <taxon>Eutheria</taxon>
        <taxon>Laurasiatheria</taxon>
        <taxon>Artiodactyla</taxon>
        <taxon>Whippomorpha</taxon>
        <taxon>Cetacea</taxon>
        <taxon>Odontoceti</taxon>
        <taxon>Phocoenidae</taxon>
        <taxon>Phocoena</taxon>
    </lineage>
</organism>
<evidence type="ECO:0000256" key="15">
    <source>
        <dbReference type="ARBA" id="ARBA00022729"/>
    </source>
</evidence>
<comment type="cofactor">
    <cofactor evidence="1">
        <name>chloride</name>
        <dbReference type="ChEBI" id="CHEBI:17996"/>
    </cofactor>
</comment>
<keyword evidence="9" id="KW-0964">Secreted</keyword>
<evidence type="ECO:0000256" key="43">
    <source>
        <dbReference type="SAM" id="SignalP"/>
    </source>
</evidence>
<feature type="glycosylation site" description="N-linked (GlcNAc...) asparagine" evidence="42">
    <location>
        <position position="60"/>
    </location>
</feature>
<dbReference type="GO" id="GO:0008237">
    <property type="term" value="F:metallopeptidase activity"/>
    <property type="evidence" value="ECO:0007669"/>
    <property type="project" value="InterPro"/>
</dbReference>
<keyword evidence="8" id="KW-0963">Cytoplasm</keyword>
<evidence type="ECO:0000256" key="31">
    <source>
        <dbReference type="ARBA" id="ARBA00046406"/>
    </source>
</evidence>
<evidence type="ECO:0000256" key="29">
    <source>
        <dbReference type="ARBA" id="ARBA00041692"/>
    </source>
</evidence>
<evidence type="ECO:0000256" key="3">
    <source>
        <dbReference type="ARBA" id="ARBA00004251"/>
    </source>
</evidence>
<evidence type="ECO:0000256" key="9">
    <source>
        <dbReference type="ARBA" id="ARBA00022525"/>
    </source>
</evidence>
<comment type="catalytic activity">
    <reaction evidence="39">
        <text>neurotensin + H2O = neurotensin(1-11) + L-isoleucyl-L-leucine</text>
        <dbReference type="Rhea" id="RHEA:71475"/>
        <dbReference type="ChEBI" id="CHEBI:15377"/>
        <dbReference type="ChEBI" id="CHEBI:147362"/>
        <dbReference type="ChEBI" id="CHEBI:190704"/>
        <dbReference type="ChEBI" id="CHEBI:190706"/>
    </reaction>
    <physiologicalReaction direction="left-to-right" evidence="39">
        <dbReference type="Rhea" id="RHEA:71476"/>
    </physiologicalReaction>
</comment>
<dbReference type="PANTHER" id="PTHR10514:SF25">
    <property type="entry name" value="ANGIOTENSIN-CONVERTING ENZYME"/>
    <property type="match status" value="1"/>
</dbReference>
<keyword evidence="11" id="KW-0121">Carboxypeptidase</keyword>
<evidence type="ECO:0000313" key="45">
    <source>
        <dbReference type="Proteomes" id="UP000694554"/>
    </source>
</evidence>
<keyword evidence="45" id="KW-1185">Reference proteome</keyword>
<dbReference type="Pfam" id="PF01401">
    <property type="entry name" value="Peptidase_M2"/>
    <property type="match status" value="1"/>
</dbReference>
<feature type="glycosylation site" description="N-linked (GlcNAc...) asparagine" evidence="42">
    <location>
        <position position="44"/>
    </location>
</feature>
<evidence type="ECO:0000256" key="20">
    <source>
        <dbReference type="ARBA" id="ARBA00022989"/>
    </source>
</evidence>
<evidence type="ECO:0000256" key="16">
    <source>
        <dbReference type="ARBA" id="ARBA00022737"/>
    </source>
</evidence>
<sequence length="142" mass="15619">MVTASGRRWPRPPLLSLLLLLLLLLPPPPPPVVLALDPALQPGNFSADEAGAQVFAESFNSSAEQVLFHSTAASWAHDTDINEENARRQEEAALLSQEFSEVWGQKAKALFDPIWQNFTDPTLRRIISAVRTLGPANLPLEE</sequence>
<proteinExistence type="inferred from homology"/>
<evidence type="ECO:0000313" key="44">
    <source>
        <dbReference type="Ensembl" id="ENSPSNP00000020415.1"/>
    </source>
</evidence>
<evidence type="ECO:0000256" key="38">
    <source>
        <dbReference type="ARBA" id="ARBA00049116"/>
    </source>
</evidence>
<dbReference type="AlphaFoldDB" id="A0A8C9C783"/>
<evidence type="ECO:0000256" key="39">
    <source>
        <dbReference type="ARBA" id="ARBA00049273"/>
    </source>
</evidence>
<evidence type="ECO:0000256" key="12">
    <source>
        <dbReference type="ARBA" id="ARBA00022670"/>
    </source>
</evidence>
<evidence type="ECO:0000256" key="27">
    <source>
        <dbReference type="ARBA" id="ARBA00038977"/>
    </source>
</evidence>
<evidence type="ECO:0000256" key="37">
    <source>
        <dbReference type="ARBA" id="ARBA00048231"/>
    </source>
</evidence>
<dbReference type="InterPro" id="IPR001548">
    <property type="entry name" value="Peptidase_M2"/>
</dbReference>
<keyword evidence="7" id="KW-1003">Cell membrane</keyword>
<evidence type="ECO:0000256" key="22">
    <source>
        <dbReference type="ARBA" id="ARBA00023136"/>
    </source>
</evidence>
<name>A0A8C9C783_PHOSS</name>
<evidence type="ECO:0000256" key="24">
    <source>
        <dbReference type="ARBA" id="ARBA00023180"/>
    </source>
</evidence>
<comment type="catalytic activity">
    <reaction evidence="38">
        <text>substance P + H2O = substance P(1-8) + Gly-L-Leu-L-Met-NH2</text>
        <dbReference type="Rhea" id="RHEA:71463"/>
        <dbReference type="ChEBI" id="CHEBI:15377"/>
        <dbReference type="ChEBI" id="CHEBI:190692"/>
        <dbReference type="ChEBI" id="CHEBI:190694"/>
        <dbReference type="ChEBI" id="CHEBI:190699"/>
    </reaction>
    <physiologicalReaction direction="left-to-right" evidence="38">
        <dbReference type="Rhea" id="RHEA:71464"/>
    </physiologicalReaction>
</comment>
<comment type="catalytic activity">
    <reaction evidence="37">
        <text>Leu-enkephalin + H2O = L-tyrosylglycylglycine + L-phenylalanyl-L-leucine</text>
        <dbReference type="Rhea" id="RHEA:71487"/>
        <dbReference type="ChEBI" id="CHEBI:15377"/>
        <dbReference type="ChEBI" id="CHEBI:190689"/>
        <dbReference type="ChEBI" id="CHEBI:190708"/>
        <dbReference type="ChEBI" id="CHEBI:190710"/>
    </reaction>
    <physiologicalReaction direction="left-to-right" evidence="37">
        <dbReference type="Rhea" id="RHEA:71488"/>
    </physiologicalReaction>
</comment>
<reference evidence="44" key="1">
    <citation type="submission" date="2019-08" db="EMBL/GenBank/DDBJ databases">
        <title>Phocoena sinus (Vaquita) genome, mPhoSin1, primary haplotype.</title>
        <authorList>
            <person name="Morin P."/>
            <person name="Mountcastle J."/>
            <person name="Fungtammasan C."/>
            <person name="Rhie A."/>
            <person name="Rojas-Bracho L."/>
            <person name="Smith C.R."/>
            <person name="Taylor B.L."/>
            <person name="Gulland F.M.D."/>
            <person name="Musser W."/>
            <person name="Houck M."/>
            <person name="Haase B."/>
            <person name="Paez S."/>
            <person name="Howe K."/>
            <person name="Torrance J."/>
            <person name="Formenti G."/>
            <person name="Phillippy A."/>
            <person name="Ryder O."/>
            <person name="Jarvis E.D."/>
            <person name="Fedrigo O."/>
        </authorList>
    </citation>
    <scope>NUCLEOTIDE SEQUENCE [LARGE SCALE GENOMIC DNA]</scope>
</reference>
<comment type="similarity">
    <text evidence="6">Belongs to the peptidase M2 family.</text>
</comment>
<evidence type="ECO:0000256" key="18">
    <source>
        <dbReference type="ARBA" id="ARBA00022833"/>
    </source>
</evidence>
<keyword evidence="16" id="KW-0677">Repeat</keyword>
<evidence type="ECO:0000256" key="4">
    <source>
        <dbReference type="ARBA" id="ARBA00004496"/>
    </source>
</evidence>
<reference evidence="44" key="3">
    <citation type="submission" date="2025-09" db="UniProtKB">
        <authorList>
            <consortium name="Ensembl"/>
        </authorList>
    </citation>
    <scope>IDENTIFICATION</scope>
</reference>
<dbReference type="EC" id="3.4.15.1" evidence="27"/>
<evidence type="ECO:0000256" key="25">
    <source>
        <dbReference type="ARBA" id="ARBA00036868"/>
    </source>
</evidence>
<keyword evidence="24 42" id="KW-0325">Glycoprotein</keyword>
<evidence type="ECO:0000256" key="14">
    <source>
        <dbReference type="ARBA" id="ARBA00022723"/>
    </source>
</evidence>
<evidence type="ECO:0000256" key="6">
    <source>
        <dbReference type="ARBA" id="ARBA00008139"/>
    </source>
</evidence>
<evidence type="ECO:0000256" key="8">
    <source>
        <dbReference type="ARBA" id="ARBA00022490"/>
    </source>
</evidence>
<dbReference type="GeneTree" id="ENSGT00940000162051"/>
<evidence type="ECO:0000256" key="42">
    <source>
        <dbReference type="PIRSR" id="PIRSR601548-5"/>
    </source>
</evidence>
<comment type="subunit">
    <text evidence="31">Monomer and homodimer; homodimerizes following binding to an inhibitor. Interacts with calmodulin (CALM1, CALM2 or CALM3); interaction takes place in the cytoplasmic region and regulates phosphorylation and proteolytic cleavage.</text>
</comment>
<evidence type="ECO:0000256" key="32">
    <source>
        <dbReference type="ARBA" id="ARBA00047529"/>
    </source>
</evidence>
<comment type="catalytic activity">
    <reaction evidence="25">
        <text>Release of a C-terminal dipeptide, oligopeptide-|-Xaa-Yaa, when Xaa is not Pro, and Yaa is neither Asp nor Glu. Thus, conversion of angiotensin I to angiotensin II, with increase in vasoconstrictor activity, but no action on angiotensin II.</text>
        <dbReference type="EC" id="3.4.15.1"/>
    </reaction>
</comment>
<comment type="catalytic activity">
    <reaction evidence="41">
        <text>substance P + H2O = substance P(1-9) + L-Leu-L-Met-NH2</text>
        <dbReference type="Rhea" id="RHEA:71459"/>
        <dbReference type="ChEBI" id="CHEBI:15377"/>
        <dbReference type="ChEBI" id="CHEBI:190692"/>
        <dbReference type="ChEBI" id="CHEBI:190693"/>
        <dbReference type="ChEBI" id="CHEBI:190700"/>
    </reaction>
    <physiologicalReaction direction="left-to-right" evidence="41">
        <dbReference type="Rhea" id="RHEA:71460"/>
    </physiologicalReaction>
</comment>
<evidence type="ECO:0000256" key="35">
    <source>
        <dbReference type="ARBA" id="ARBA00047862"/>
    </source>
</evidence>
<keyword evidence="18" id="KW-0862">Zinc</keyword>
<comment type="catalytic activity">
    <reaction evidence="35">
        <text>angiotensin I + H2O = L-histidyl-L-leucine + angiotensin II</text>
        <dbReference type="Rhea" id="RHEA:63560"/>
        <dbReference type="ChEBI" id="CHEBI:15377"/>
        <dbReference type="ChEBI" id="CHEBI:58506"/>
        <dbReference type="ChEBI" id="CHEBI:147350"/>
        <dbReference type="ChEBI" id="CHEBI:147392"/>
        <dbReference type="EC" id="3.4.15.1"/>
    </reaction>
    <physiologicalReaction direction="left-to-right" evidence="35">
        <dbReference type="Rhea" id="RHEA:63561"/>
    </physiologicalReaction>
</comment>
<feature type="signal peptide" evidence="43">
    <location>
        <begin position="1"/>
        <end position="35"/>
    </location>
</feature>
<feature type="chain" id="PRO_5034337045" description="Angiotensin-converting enzyme" evidence="43">
    <location>
        <begin position="36"/>
        <end position="142"/>
    </location>
</feature>
<evidence type="ECO:0000256" key="5">
    <source>
        <dbReference type="ARBA" id="ARBA00004613"/>
    </source>
</evidence>
<accession>A0A8C9C783</accession>
<dbReference type="GO" id="GO:0008241">
    <property type="term" value="F:peptidyl-dipeptidase activity"/>
    <property type="evidence" value="ECO:0007669"/>
    <property type="project" value="InterPro"/>
</dbReference>
<dbReference type="GO" id="GO:0005886">
    <property type="term" value="C:plasma membrane"/>
    <property type="evidence" value="ECO:0007669"/>
    <property type="project" value="TreeGrafter"/>
</dbReference>
<comment type="catalytic activity">
    <reaction evidence="40">
        <text>bradykinin + H2O = L-Phe-L-Arg + bradykinin(1-7)</text>
        <dbReference type="Rhea" id="RHEA:71451"/>
        <dbReference type="ChEBI" id="CHEBI:15377"/>
        <dbReference type="ChEBI" id="CHEBI:132988"/>
        <dbReference type="ChEBI" id="CHEBI:133147"/>
        <dbReference type="ChEBI" id="CHEBI:147352"/>
    </reaction>
    <physiologicalReaction direction="left-to-right" evidence="40">
        <dbReference type="Rhea" id="RHEA:71452"/>
    </physiologicalReaction>
</comment>
<keyword evidence="19" id="KW-0112">Calmodulin-binding</keyword>
<protein>
    <recommendedName>
        <fullName evidence="28">Angiotensin-converting enzyme</fullName>
        <ecNumber evidence="27">3.4.15.1</ecNumber>
    </recommendedName>
    <alternativeName>
        <fullName evidence="30">Dipeptidyl carboxypeptidase I</fullName>
    </alternativeName>
    <alternativeName>
        <fullName evidence="29">Kininase II</fullName>
    </alternativeName>
</protein>
<keyword evidence="12" id="KW-0645">Protease</keyword>
<dbReference type="GO" id="GO:0006508">
    <property type="term" value="P:proteolysis"/>
    <property type="evidence" value="ECO:0007669"/>
    <property type="project" value="InterPro"/>
</dbReference>
<evidence type="ECO:0000256" key="1">
    <source>
        <dbReference type="ARBA" id="ARBA00001923"/>
    </source>
</evidence>
<evidence type="ECO:0000256" key="21">
    <source>
        <dbReference type="ARBA" id="ARBA00023049"/>
    </source>
</evidence>
<evidence type="ECO:0000256" key="19">
    <source>
        <dbReference type="ARBA" id="ARBA00022860"/>
    </source>
</evidence>
<dbReference type="Ensembl" id="ENSPSNT00000023004.1">
    <property type="protein sequence ID" value="ENSPSNP00000020415.1"/>
    <property type="gene ID" value="ENSPSNG00000015049.1"/>
</dbReference>
<comment type="catalytic activity">
    <reaction evidence="36">
        <text>Met-enkephalin + H2O = L-phenylalanyl-L-methionine + L-tyrosylglycylglycine</text>
        <dbReference type="Rhea" id="RHEA:71483"/>
        <dbReference type="ChEBI" id="CHEBI:15377"/>
        <dbReference type="ChEBI" id="CHEBI:189868"/>
        <dbReference type="ChEBI" id="CHEBI:190708"/>
        <dbReference type="ChEBI" id="CHEBI:190709"/>
    </reaction>
    <physiologicalReaction direction="left-to-right" evidence="36">
        <dbReference type="Rhea" id="RHEA:71484"/>
    </physiologicalReaction>
</comment>
<keyword evidence="20" id="KW-1133">Transmembrane helix</keyword>
<dbReference type="Proteomes" id="UP000694554">
    <property type="component" value="Chromosome 20"/>
</dbReference>
<keyword evidence="23" id="KW-1015">Disulfide bond</keyword>
<evidence type="ECO:0000256" key="36">
    <source>
        <dbReference type="ARBA" id="ARBA00048012"/>
    </source>
</evidence>
<evidence type="ECO:0000256" key="28">
    <source>
        <dbReference type="ARBA" id="ARBA00039858"/>
    </source>
</evidence>
<comment type="catalytic activity">
    <reaction evidence="33">
        <text>substance P + H2O = L-Phe-L-Phe-Gly-L-Leu-L-Met-NH2 + substance P(1-6)</text>
        <dbReference type="Rhea" id="RHEA:71471"/>
        <dbReference type="ChEBI" id="CHEBI:15377"/>
        <dbReference type="ChEBI" id="CHEBI:190692"/>
        <dbReference type="ChEBI" id="CHEBI:190696"/>
        <dbReference type="ChEBI" id="CHEBI:190697"/>
    </reaction>
    <physiologicalReaction direction="left-to-right" evidence="33">
        <dbReference type="Rhea" id="RHEA:71472"/>
    </physiologicalReaction>
</comment>
<keyword evidence="14" id="KW-0479">Metal-binding</keyword>
<comment type="catalytic activity">
    <reaction evidence="34">
        <text>goralatide + H2O = N-acetyl-L-seryl-L-aspartate + L-lysyl-L-proline</text>
        <dbReference type="Rhea" id="RHEA:71455"/>
        <dbReference type="ChEBI" id="CHEBI:15377"/>
        <dbReference type="ChEBI" id="CHEBI:190701"/>
        <dbReference type="ChEBI" id="CHEBI:190702"/>
        <dbReference type="ChEBI" id="CHEBI:190703"/>
    </reaction>
    <physiologicalReaction direction="left-to-right" evidence="34">
        <dbReference type="Rhea" id="RHEA:71456"/>
    </physiologicalReaction>
</comment>
<reference evidence="44" key="2">
    <citation type="submission" date="2025-08" db="UniProtKB">
        <authorList>
            <consortium name="Ensembl"/>
        </authorList>
    </citation>
    <scope>IDENTIFICATION</scope>
</reference>
<dbReference type="GO" id="GO:0003081">
    <property type="term" value="P:regulation of systemic arterial blood pressure by renin-angiotensin"/>
    <property type="evidence" value="ECO:0007669"/>
    <property type="project" value="TreeGrafter"/>
</dbReference>
<feature type="glycosylation site" description="N-linked (GlcNAc...) asparagine" evidence="42">
    <location>
        <position position="117"/>
    </location>
</feature>
<dbReference type="GO" id="GO:0003084">
    <property type="term" value="P:positive regulation of systemic arterial blood pressure"/>
    <property type="evidence" value="ECO:0007669"/>
    <property type="project" value="TreeGrafter"/>
</dbReference>
<evidence type="ECO:0000256" key="40">
    <source>
        <dbReference type="ARBA" id="ARBA00049305"/>
    </source>
</evidence>
<comment type="function">
    <text evidence="26">Soluble form that is released in blood plasma and other body fluids following proteolytic cleavage in the juxtamembrane stalk region.</text>
</comment>
<comment type="subcellular location">
    <subcellularLocation>
        <location evidence="3">Cell membrane</location>
        <topology evidence="3">Single-pass type I membrane protein</topology>
    </subcellularLocation>
    <subcellularLocation>
        <location evidence="4">Cytoplasm</location>
    </subcellularLocation>
    <subcellularLocation>
        <location evidence="5">Secreted</location>
    </subcellularLocation>
</comment>
<keyword evidence="15 43" id="KW-0732">Signal</keyword>
<evidence type="ECO:0000256" key="26">
    <source>
        <dbReference type="ARBA" id="ARBA00037200"/>
    </source>
</evidence>
<comment type="catalytic activity">
    <reaction evidence="32">
        <text>Met-enkephalin-Arg-Phe + H2O = L-arginyl-L-phenylalanine + Met-enkephalin</text>
        <dbReference type="Rhea" id="RHEA:70675"/>
        <dbReference type="ChEBI" id="CHEBI:15377"/>
        <dbReference type="ChEBI" id="CHEBI:189868"/>
        <dbReference type="ChEBI" id="CHEBI:189869"/>
        <dbReference type="ChEBI" id="CHEBI:189870"/>
    </reaction>
    <physiologicalReaction direction="left-to-right" evidence="32">
        <dbReference type="Rhea" id="RHEA:70676"/>
    </physiologicalReaction>
</comment>
<evidence type="ECO:0000256" key="30">
    <source>
        <dbReference type="ARBA" id="ARBA00042621"/>
    </source>
</evidence>
<evidence type="ECO:0000256" key="23">
    <source>
        <dbReference type="ARBA" id="ARBA00023157"/>
    </source>
</evidence>
<keyword evidence="10" id="KW-0597">Phosphoprotein</keyword>
<dbReference type="SUPFAM" id="SSF55486">
    <property type="entry name" value="Metalloproteases ('zincins'), catalytic domain"/>
    <property type="match status" value="1"/>
</dbReference>
<dbReference type="PANTHER" id="PTHR10514">
    <property type="entry name" value="ANGIOTENSIN-CONVERTING ENZYME"/>
    <property type="match status" value="1"/>
</dbReference>
<comment type="cofactor">
    <cofactor evidence="2">
        <name>Zn(2+)</name>
        <dbReference type="ChEBI" id="CHEBI:29105"/>
    </cofactor>
</comment>
<evidence type="ECO:0000256" key="17">
    <source>
        <dbReference type="ARBA" id="ARBA00022801"/>
    </source>
</evidence>
<evidence type="ECO:0000256" key="2">
    <source>
        <dbReference type="ARBA" id="ARBA00001947"/>
    </source>
</evidence>
<evidence type="ECO:0000256" key="33">
    <source>
        <dbReference type="ARBA" id="ARBA00047629"/>
    </source>
</evidence>
<keyword evidence="17" id="KW-0378">Hydrolase</keyword>
<keyword evidence="13" id="KW-0812">Transmembrane</keyword>
<evidence type="ECO:0000256" key="13">
    <source>
        <dbReference type="ARBA" id="ARBA00022692"/>
    </source>
</evidence>
<evidence type="ECO:0000256" key="41">
    <source>
        <dbReference type="ARBA" id="ARBA00049470"/>
    </source>
</evidence>
<keyword evidence="22" id="KW-0472">Membrane</keyword>
<evidence type="ECO:0000256" key="11">
    <source>
        <dbReference type="ARBA" id="ARBA00022645"/>
    </source>
</evidence>
<keyword evidence="21" id="KW-0482">Metalloprotease</keyword>
<evidence type="ECO:0000256" key="34">
    <source>
        <dbReference type="ARBA" id="ARBA00047642"/>
    </source>
</evidence>
<evidence type="ECO:0000256" key="10">
    <source>
        <dbReference type="ARBA" id="ARBA00022553"/>
    </source>
</evidence>